<dbReference type="SUPFAM" id="SSF55874">
    <property type="entry name" value="ATPase domain of HSP90 chaperone/DNA topoisomerase II/histidine kinase"/>
    <property type="match status" value="1"/>
</dbReference>
<keyword evidence="4" id="KW-1185">Reference proteome</keyword>
<keyword evidence="1" id="KW-0723">Serine/threonine-protein kinase</keyword>
<dbReference type="Proteomes" id="UP000279994">
    <property type="component" value="Unassembled WGS sequence"/>
</dbReference>
<keyword evidence="3" id="KW-0547">Nucleotide-binding</keyword>
<gene>
    <name evidence="3" type="ORF">EFL26_05040</name>
</gene>
<keyword evidence="3" id="KW-0067">ATP-binding</keyword>
<keyword evidence="1" id="KW-0808">Transferase</keyword>
<dbReference type="InterPro" id="IPR050267">
    <property type="entry name" value="Anti-sigma-factor_SerPK"/>
</dbReference>
<dbReference type="RefSeq" id="WP_123221811.1">
    <property type="nucleotide sequence ID" value="NZ_RJSF01000009.1"/>
</dbReference>
<proteinExistence type="predicted"/>
<evidence type="ECO:0000313" key="4">
    <source>
        <dbReference type="Proteomes" id="UP000279994"/>
    </source>
</evidence>
<dbReference type="OrthoDB" id="3527613at2"/>
<feature type="domain" description="Histidine kinase/HSP90-like ATPase" evidence="2">
    <location>
        <begin position="7"/>
        <end position="119"/>
    </location>
</feature>
<evidence type="ECO:0000259" key="2">
    <source>
        <dbReference type="Pfam" id="PF13581"/>
    </source>
</evidence>
<protein>
    <submittedName>
        <fullName evidence="3">ATP-binding protein</fullName>
    </submittedName>
</protein>
<dbReference type="PANTHER" id="PTHR35526">
    <property type="entry name" value="ANTI-SIGMA-F FACTOR RSBW-RELATED"/>
    <property type="match status" value="1"/>
</dbReference>
<dbReference type="AlphaFoldDB" id="A0A3N0GV35"/>
<evidence type="ECO:0000256" key="1">
    <source>
        <dbReference type="ARBA" id="ARBA00022527"/>
    </source>
</evidence>
<reference evidence="3 4" key="1">
    <citation type="submission" date="2018-11" db="EMBL/GenBank/DDBJ databases">
        <authorList>
            <person name="Li F."/>
        </authorList>
    </citation>
    <scope>NUCLEOTIDE SEQUENCE [LARGE SCALE GENOMIC DNA]</scope>
    <source>
        <strain evidence="3 4">Gsoil 818</strain>
    </source>
</reference>
<dbReference type="EMBL" id="RJSF01000009">
    <property type="protein sequence ID" value="RNM16315.1"/>
    <property type="molecule type" value="Genomic_DNA"/>
</dbReference>
<organism evidence="3 4">
    <name type="scientific">Nocardioides pocheonensis</name>
    <dbReference type="NCBI Taxonomy" id="661485"/>
    <lineage>
        <taxon>Bacteria</taxon>
        <taxon>Bacillati</taxon>
        <taxon>Actinomycetota</taxon>
        <taxon>Actinomycetes</taxon>
        <taxon>Propionibacteriales</taxon>
        <taxon>Nocardioidaceae</taxon>
        <taxon>Nocardioides</taxon>
    </lineage>
</organism>
<name>A0A3N0GV35_9ACTN</name>
<comment type="caution">
    <text evidence="3">The sequence shown here is derived from an EMBL/GenBank/DDBJ whole genome shotgun (WGS) entry which is preliminary data.</text>
</comment>
<dbReference type="InterPro" id="IPR036890">
    <property type="entry name" value="HATPase_C_sf"/>
</dbReference>
<dbReference type="PANTHER" id="PTHR35526:SF3">
    <property type="entry name" value="ANTI-SIGMA-F FACTOR RSBW"/>
    <property type="match status" value="1"/>
</dbReference>
<accession>A0A3N0GV35</accession>
<dbReference type="InterPro" id="IPR003594">
    <property type="entry name" value="HATPase_dom"/>
</dbReference>
<dbReference type="Gene3D" id="3.30.565.10">
    <property type="entry name" value="Histidine kinase-like ATPase, C-terminal domain"/>
    <property type="match status" value="1"/>
</dbReference>
<sequence>MKTDLRADHRAPAAARRFIAAALAALPRAEGPRGEDVMLVVSELVTNAVRAGATAVGVELRATAHHVVLDVSDDAEGWPATRHPAWDDPGGRGLAIVEDVADEWHTTTLISGKRVSASWLLTPAATVD</sequence>
<dbReference type="Pfam" id="PF13581">
    <property type="entry name" value="HATPase_c_2"/>
    <property type="match status" value="1"/>
</dbReference>
<keyword evidence="1" id="KW-0418">Kinase</keyword>
<dbReference type="GO" id="GO:0004674">
    <property type="term" value="F:protein serine/threonine kinase activity"/>
    <property type="evidence" value="ECO:0007669"/>
    <property type="project" value="UniProtKB-KW"/>
</dbReference>
<dbReference type="GO" id="GO:0005524">
    <property type="term" value="F:ATP binding"/>
    <property type="evidence" value="ECO:0007669"/>
    <property type="project" value="UniProtKB-KW"/>
</dbReference>
<evidence type="ECO:0000313" key="3">
    <source>
        <dbReference type="EMBL" id="RNM16315.1"/>
    </source>
</evidence>
<dbReference type="CDD" id="cd16936">
    <property type="entry name" value="HATPase_RsbW-like"/>
    <property type="match status" value="1"/>
</dbReference>